<evidence type="ECO:0000259" key="1">
    <source>
        <dbReference type="Pfam" id="PF14028"/>
    </source>
</evidence>
<evidence type="ECO:0000313" key="2">
    <source>
        <dbReference type="EMBL" id="MDA2812303.1"/>
    </source>
</evidence>
<name>A0ABT4U5T4_9ACTN</name>
<dbReference type="NCBIfam" id="NF045556">
    <property type="entry name" value="TbtD_PbtD_pyrid"/>
    <property type="match status" value="1"/>
</dbReference>
<protein>
    <recommendedName>
        <fullName evidence="1">Thiopeptide-type bacteriocin biosynthesis domain-containing protein</fullName>
    </recommendedName>
</protein>
<sequence>MPWRAIHVHYHDDDRDRLILEGVRPLFERLAEDVPEAYFVPHWRLGPHLRLHVRADDAVYDRLVLPATDEIVGGFLRAHPSTTELDPAAILPLHERLAALEGERGPLGPWPPNNTIVPAAYDERLHVHGNADTAEMLARFHVATTPLTFDAIAATPNPAQRRRLAFALLLATVEAFSADGLERDFVTFRSHTEAFLHAAAGGAESRREWDAQYARNADHFAAELTGVLATLDGTRTAVPFVRRWVDTLRPIEAAVRALVEDGRLYLPPVEPRRFEDLSSEFHRALVANPAALERMRGDDFSVFRQLINYAYLQLTRLGISPIERHALCHFAANTAERHYGRTSVEVISGAAG</sequence>
<reference evidence="2 3" key="1">
    <citation type="submission" date="2023-01" db="EMBL/GenBank/DDBJ databases">
        <title>Draft genome sequence of Nocardiopsis sp. RSe5-2 isolated from halophytes.</title>
        <authorList>
            <person name="Duangmal K."/>
            <person name="Chantavorakit T."/>
        </authorList>
    </citation>
    <scope>NUCLEOTIDE SEQUENCE [LARGE SCALE GENOMIC DNA]</scope>
    <source>
        <strain evidence="2 3">RSe5-2</strain>
    </source>
</reference>
<dbReference type="EMBL" id="JAQFWQ010000046">
    <property type="protein sequence ID" value="MDA2812303.1"/>
    <property type="molecule type" value="Genomic_DNA"/>
</dbReference>
<dbReference type="RefSeq" id="WP_270686821.1">
    <property type="nucleotide sequence ID" value="NZ_JAQFWQ010000046.1"/>
</dbReference>
<dbReference type="InterPro" id="IPR054643">
    <property type="entry name" value="TbtD_PbtD_pyrid"/>
</dbReference>
<dbReference type="Pfam" id="PF14028">
    <property type="entry name" value="Lant_dehydr_C"/>
    <property type="match status" value="1"/>
</dbReference>
<dbReference type="InterPro" id="IPR023809">
    <property type="entry name" value="Thiopep_bacteriocin_synth_dom"/>
</dbReference>
<evidence type="ECO:0000313" key="3">
    <source>
        <dbReference type="Proteomes" id="UP001527866"/>
    </source>
</evidence>
<gene>
    <name evidence="2" type="ORF">O4J56_16800</name>
</gene>
<feature type="domain" description="Thiopeptide-type bacteriocin biosynthesis" evidence="1">
    <location>
        <begin position="3"/>
        <end position="334"/>
    </location>
</feature>
<dbReference type="Proteomes" id="UP001527866">
    <property type="component" value="Unassembled WGS sequence"/>
</dbReference>
<organism evidence="2 3">
    <name type="scientific">Nocardiopsis endophytica</name>
    <dbReference type="NCBI Taxonomy" id="3018445"/>
    <lineage>
        <taxon>Bacteria</taxon>
        <taxon>Bacillati</taxon>
        <taxon>Actinomycetota</taxon>
        <taxon>Actinomycetes</taxon>
        <taxon>Streptosporangiales</taxon>
        <taxon>Nocardiopsidaceae</taxon>
        <taxon>Nocardiopsis</taxon>
    </lineage>
</organism>
<accession>A0ABT4U5T4</accession>
<proteinExistence type="predicted"/>
<keyword evidence="3" id="KW-1185">Reference proteome</keyword>
<comment type="caution">
    <text evidence="2">The sequence shown here is derived from an EMBL/GenBank/DDBJ whole genome shotgun (WGS) entry which is preliminary data.</text>
</comment>